<organism evidence="7 8">
    <name type="scientific">Paenibacillus radicis</name>
    <name type="common">ex Xue et al. 2023</name>
    <dbReference type="NCBI Taxonomy" id="2972489"/>
    <lineage>
        <taxon>Bacteria</taxon>
        <taxon>Bacillati</taxon>
        <taxon>Bacillota</taxon>
        <taxon>Bacilli</taxon>
        <taxon>Bacillales</taxon>
        <taxon>Paenibacillaceae</taxon>
        <taxon>Paenibacillus</taxon>
    </lineage>
</organism>
<dbReference type="SUPFAM" id="SSF52172">
    <property type="entry name" value="CheY-like"/>
    <property type="match status" value="1"/>
</dbReference>
<dbReference type="Pfam" id="PF00072">
    <property type="entry name" value="Response_reg"/>
    <property type="match status" value="1"/>
</dbReference>
<keyword evidence="2" id="KW-0238">DNA-binding</keyword>
<evidence type="ECO:0000259" key="5">
    <source>
        <dbReference type="PROSITE" id="PS01124"/>
    </source>
</evidence>
<dbReference type="PROSITE" id="PS00041">
    <property type="entry name" value="HTH_ARAC_FAMILY_1"/>
    <property type="match status" value="1"/>
</dbReference>
<proteinExistence type="predicted"/>
<protein>
    <submittedName>
        <fullName evidence="7">Response regulator</fullName>
    </submittedName>
</protein>
<accession>A0ABT1YA29</accession>
<dbReference type="InterPro" id="IPR011006">
    <property type="entry name" value="CheY-like_superfamily"/>
</dbReference>
<evidence type="ECO:0000256" key="4">
    <source>
        <dbReference type="PROSITE-ProRule" id="PRU00169"/>
    </source>
</evidence>
<dbReference type="InterPro" id="IPR009057">
    <property type="entry name" value="Homeodomain-like_sf"/>
</dbReference>
<dbReference type="PROSITE" id="PS01124">
    <property type="entry name" value="HTH_ARAC_FAMILY_2"/>
    <property type="match status" value="1"/>
</dbReference>
<dbReference type="InterPro" id="IPR041522">
    <property type="entry name" value="CdaR_GGDEF"/>
</dbReference>
<dbReference type="Gene3D" id="1.10.10.60">
    <property type="entry name" value="Homeodomain-like"/>
    <property type="match status" value="2"/>
</dbReference>
<sequence length="535" mass="61051">MKSEMTLCVIDDIKTIVDGIAKHIPWESYGIRIIGTATNGEDGLKLILEQRPNLIITDVRMPIMDGLNMLEQLDSGRGQTKVILLSGYSDFEYARQAVRLGVFEYLTKPFRPNELVEVVLRAKLQREKELEQTDRLHELEGKMQESLPLLRQEYLKLLIRYKADEGLARKRWSFLEIAMEPSELTLMVIEIDDFAKKVEPLPTGEAELILFAVQNVLDETVSRRAPHIIFRDNIGRFVCLFRASGGQDPIEIAEACCHNVVLYTNQTVSVGLGLETKFLAGLPQSYRQALTALACHFYTTGNSVIRFGDFKISPYIPVFASDLEQKVILSLVSGNIDKVHSVLMDVFHQIHDEEVRPTPDYMVNTYWELARKMAHAVKPRLTEAAFAPIESRLQALFNPLQTQKDWQQSLLDLGSEIAACFKSRKTSDAQDIIQMASDFVRERLNDNLTIQDCARHVHLSPSHFTSLFKKMTGMTFVQFVTIERIKEAQQLLVSGVTVQNVSEKLGYDDQKYFRELFKKHTGMTPSEFKDFYKST</sequence>
<dbReference type="InterPro" id="IPR001789">
    <property type="entry name" value="Sig_transdc_resp-reg_receiver"/>
</dbReference>
<dbReference type="InterPro" id="IPR018060">
    <property type="entry name" value="HTH_AraC"/>
</dbReference>
<dbReference type="InterPro" id="IPR018062">
    <property type="entry name" value="HTH_AraC-typ_CS"/>
</dbReference>
<keyword evidence="1" id="KW-0805">Transcription regulation</keyword>
<evidence type="ECO:0000256" key="3">
    <source>
        <dbReference type="ARBA" id="ARBA00023163"/>
    </source>
</evidence>
<dbReference type="PANTHER" id="PTHR43280">
    <property type="entry name" value="ARAC-FAMILY TRANSCRIPTIONAL REGULATOR"/>
    <property type="match status" value="1"/>
</dbReference>
<dbReference type="Pfam" id="PF12833">
    <property type="entry name" value="HTH_18"/>
    <property type="match status" value="1"/>
</dbReference>
<dbReference type="PANTHER" id="PTHR43280:SF28">
    <property type="entry name" value="HTH-TYPE TRANSCRIPTIONAL ACTIVATOR RHAS"/>
    <property type="match status" value="1"/>
</dbReference>
<feature type="modified residue" description="4-aspartylphosphate" evidence="4">
    <location>
        <position position="58"/>
    </location>
</feature>
<dbReference type="RefSeq" id="WP_258211653.1">
    <property type="nucleotide sequence ID" value="NZ_JANQBD010000001.1"/>
</dbReference>
<name>A0ABT1YA29_9BACL</name>
<dbReference type="SMART" id="SM00342">
    <property type="entry name" value="HTH_ARAC"/>
    <property type="match status" value="1"/>
</dbReference>
<dbReference type="CDD" id="cd17536">
    <property type="entry name" value="REC_YesN-like"/>
    <property type="match status" value="1"/>
</dbReference>
<evidence type="ECO:0000259" key="6">
    <source>
        <dbReference type="PROSITE" id="PS50110"/>
    </source>
</evidence>
<gene>
    <name evidence="7" type="ORF">NV381_02425</name>
</gene>
<comment type="caution">
    <text evidence="7">The sequence shown here is derived from an EMBL/GenBank/DDBJ whole genome shotgun (WGS) entry which is preliminary data.</text>
</comment>
<feature type="domain" description="HTH araC/xylS-type" evidence="5">
    <location>
        <begin position="434"/>
        <end position="531"/>
    </location>
</feature>
<keyword evidence="4" id="KW-0597">Phosphoprotein</keyword>
<dbReference type="PRINTS" id="PR00032">
    <property type="entry name" value="HTHARAC"/>
</dbReference>
<dbReference type="EMBL" id="JANQBD010000001">
    <property type="protein sequence ID" value="MCR8630049.1"/>
    <property type="molecule type" value="Genomic_DNA"/>
</dbReference>
<dbReference type="InterPro" id="IPR020449">
    <property type="entry name" value="Tscrpt_reg_AraC-type_HTH"/>
</dbReference>
<dbReference type="SUPFAM" id="SSF46689">
    <property type="entry name" value="Homeodomain-like"/>
    <property type="match status" value="2"/>
</dbReference>
<dbReference type="Gene3D" id="3.40.50.2300">
    <property type="match status" value="1"/>
</dbReference>
<keyword evidence="8" id="KW-1185">Reference proteome</keyword>
<evidence type="ECO:0000313" key="8">
    <source>
        <dbReference type="Proteomes" id="UP001300012"/>
    </source>
</evidence>
<dbReference type="Pfam" id="PF17853">
    <property type="entry name" value="GGDEF_2"/>
    <property type="match status" value="1"/>
</dbReference>
<dbReference type="Proteomes" id="UP001300012">
    <property type="component" value="Unassembled WGS sequence"/>
</dbReference>
<dbReference type="PROSITE" id="PS50110">
    <property type="entry name" value="RESPONSE_REGULATORY"/>
    <property type="match status" value="1"/>
</dbReference>
<reference evidence="7 8" key="1">
    <citation type="submission" date="2022-08" db="EMBL/GenBank/DDBJ databases">
        <title>Paenibacillus endoradicis sp. nov., Paenibacillus radicibacter sp. nov and Paenibacillus pararadicis sp. nov., three cold-adapted plant growth-promoting bacteria isolated from root of Larix gmelinii in Great Khingan.</title>
        <authorList>
            <person name="Xue H."/>
        </authorList>
    </citation>
    <scope>NUCLEOTIDE SEQUENCE [LARGE SCALE GENOMIC DNA]</scope>
    <source>
        <strain evidence="7 8">N5-1-1-5</strain>
    </source>
</reference>
<dbReference type="SMART" id="SM00448">
    <property type="entry name" value="REC"/>
    <property type="match status" value="1"/>
</dbReference>
<keyword evidence="3" id="KW-0804">Transcription</keyword>
<evidence type="ECO:0000313" key="7">
    <source>
        <dbReference type="EMBL" id="MCR8630049.1"/>
    </source>
</evidence>
<evidence type="ECO:0000256" key="1">
    <source>
        <dbReference type="ARBA" id="ARBA00023015"/>
    </source>
</evidence>
<feature type="domain" description="Response regulatory" evidence="6">
    <location>
        <begin position="6"/>
        <end position="123"/>
    </location>
</feature>
<evidence type="ECO:0000256" key="2">
    <source>
        <dbReference type="ARBA" id="ARBA00023125"/>
    </source>
</evidence>